<dbReference type="GO" id="GO:0003700">
    <property type="term" value="F:DNA-binding transcription factor activity"/>
    <property type="evidence" value="ECO:0007669"/>
    <property type="project" value="TreeGrafter"/>
</dbReference>
<evidence type="ECO:0000313" key="6">
    <source>
        <dbReference type="Proteomes" id="UP000244904"/>
    </source>
</evidence>
<evidence type="ECO:0000259" key="4">
    <source>
        <dbReference type="PROSITE" id="PS50943"/>
    </source>
</evidence>
<evidence type="ECO:0000256" key="1">
    <source>
        <dbReference type="ARBA" id="ARBA00023015"/>
    </source>
</evidence>
<evidence type="ECO:0000256" key="2">
    <source>
        <dbReference type="ARBA" id="ARBA00023125"/>
    </source>
</evidence>
<proteinExistence type="predicted"/>
<dbReference type="CDD" id="cd00093">
    <property type="entry name" value="HTH_XRE"/>
    <property type="match status" value="1"/>
</dbReference>
<protein>
    <submittedName>
        <fullName evidence="5">HTH-type transcriptional regulator RamB</fullName>
    </submittedName>
</protein>
<name>A0A2R8AZT0_9RHOB</name>
<dbReference type="InterPro" id="IPR018653">
    <property type="entry name" value="ScfR_C"/>
</dbReference>
<dbReference type="InterPro" id="IPR050807">
    <property type="entry name" value="TransReg_Diox_bact_type"/>
</dbReference>
<dbReference type="Proteomes" id="UP000244904">
    <property type="component" value="Unassembled WGS sequence"/>
</dbReference>
<dbReference type="InterPro" id="IPR010982">
    <property type="entry name" value="Lambda_DNA-bd_dom_sf"/>
</dbReference>
<organism evidence="5 6">
    <name type="scientific">Pseudoprimorskyibacter insulae</name>
    <dbReference type="NCBI Taxonomy" id="1695997"/>
    <lineage>
        <taxon>Bacteria</taxon>
        <taxon>Pseudomonadati</taxon>
        <taxon>Pseudomonadota</taxon>
        <taxon>Alphaproteobacteria</taxon>
        <taxon>Rhodobacterales</taxon>
        <taxon>Paracoccaceae</taxon>
        <taxon>Pseudoprimorskyibacter</taxon>
    </lineage>
</organism>
<keyword evidence="3" id="KW-0804">Transcription</keyword>
<dbReference type="SMART" id="SM00530">
    <property type="entry name" value="HTH_XRE"/>
    <property type="match status" value="1"/>
</dbReference>
<dbReference type="Pfam" id="PF01381">
    <property type="entry name" value="HTH_3"/>
    <property type="match status" value="1"/>
</dbReference>
<dbReference type="InterPro" id="IPR001387">
    <property type="entry name" value="Cro/C1-type_HTH"/>
</dbReference>
<dbReference type="Pfam" id="PF09856">
    <property type="entry name" value="ScfRs"/>
    <property type="match status" value="1"/>
</dbReference>
<dbReference type="AlphaFoldDB" id="A0A2R8AZT0"/>
<dbReference type="GO" id="GO:0003677">
    <property type="term" value="F:DNA binding"/>
    <property type="evidence" value="ECO:0007669"/>
    <property type="project" value="UniProtKB-KW"/>
</dbReference>
<gene>
    <name evidence="5" type="primary">ramB</name>
    <name evidence="5" type="ORF">PRI8871_03376</name>
</gene>
<keyword evidence="1" id="KW-0805">Transcription regulation</keyword>
<accession>A0A2R8AZT0</accession>
<dbReference type="PROSITE" id="PS50943">
    <property type="entry name" value="HTH_CROC1"/>
    <property type="match status" value="1"/>
</dbReference>
<keyword evidence="2" id="KW-0238">DNA-binding</keyword>
<dbReference type="RefSeq" id="WP_108887339.1">
    <property type="nucleotide sequence ID" value="NZ_OMOJ01000011.1"/>
</dbReference>
<dbReference type="PANTHER" id="PTHR46797:SF23">
    <property type="entry name" value="HTH-TYPE TRANSCRIPTIONAL REGULATOR SUTR"/>
    <property type="match status" value="1"/>
</dbReference>
<dbReference type="PANTHER" id="PTHR46797">
    <property type="entry name" value="HTH-TYPE TRANSCRIPTIONAL REGULATOR"/>
    <property type="match status" value="1"/>
</dbReference>
<dbReference type="OrthoDB" id="7790108at2"/>
<evidence type="ECO:0000256" key="3">
    <source>
        <dbReference type="ARBA" id="ARBA00023163"/>
    </source>
</evidence>
<evidence type="ECO:0000313" key="5">
    <source>
        <dbReference type="EMBL" id="SPF81552.1"/>
    </source>
</evidence>
<dbReference type="GO" id="GO:0005829">
    <property type="term" value="C:cytosol"/>
    <property type="evidence" value="ECO:0007669"/>
    <property type="project" value="TreeGrafter"/>
</dbReference>
<dbReference type="Gene3D" id="1.10.260.40">
    <property type="entry name" value="lambda repressor-like DNA-binding domains"/>
    <property type="match status" value="1"/>
</dbReference>
<dbReference type="SUPFAM" id="SSF47413">
    <property type="entry name" value="lambda repressor-like DNA-binding domains"/>
    <property type="match status" value="1"/>
</dbReference>
<reference evidence="6" key="1">
    <citation type="submission" date="2018-03" db="EMBL/GenBank/DDBJ databases">
        <authorList>
            <person name="Rodrigo-Torres L."/>
            <person name="Arahal R. D."/>
            <person name="Lucena T."/>
        </authorList>
    </citation>
    <scope>NUCLEOTIDE SEQUENCE [LARGE SCALE GENOMIC DNA]</scope>
    <source>
        <strain evidence="6">CECT 8871</strain>
    </source>
</reference>
<feature type="domain" description="HTH cro/C1-type" evidence="4">
    <location>
        <begin position="11"/>
        <end position="65"/>
    </location>
</feature>
<sequence>MSRDTLTGSRIRERRVMLGLKQSDLARRADISASYLNLIEHNRRRIGGKLLLVIADVLGVEPATLTEGAEATLIATLREAAGDAPKTTAELDRLDEFAGRFPGWAGLLAENRSRVTALERTVSALNDRLTHDPHLAEALHEVLTTVTAIRSTASILAEPGEIEIEWQQRFHRNINEDAARLADTSRALAQYLDRVDDDTTDVGSPQDELDAVLARHGFYFPELEAGTAPADFLGEVGAGLSRIASYLLAAVLERFAADAKAVPSDTLLQEVKEVGPDPFAIALRLGLSPAQIMRRIGALAKQAGLADVGVAICDASGSLTFRQPSNDLQFPRFGAACTMLPLYQALSQPVMPIVTVVELPGANPTRLLTYSYAEPVRANRADQPRLLEATMLAVPVPAGRSFAPPVGVGVSCGICSRDVCPGRREPSILSEGF</sequence>
<keyword evidence="6" id="KW-1185">Reference proteome</keyword>
<dbReference type="EMBL" id="OMOJ01000011">
    <property type="protein sequence ID" value="SPF81552.1"/>
    <property type="molecule type" value="Genomic_DNA"/>
</dbReference>